<accession>A0A8T0SM15</accession>
<organism evidence="3 4">
    <name type="scientific">Panicum virgatum</name>
    <name type="common">Blackwell switchgrass</name>
    <dbReference type="NCBI Taxonomy" id="38727"/>
    <lineage>
        <taxon>Eukaryota</taxon>
        <taxon>Viridiplantae</taxon>
        <taxon>Streptophyta</taxon>
        <taxon>Embryophyta</taxon>
        <taxon>Tracheophyta</taxon>
        <taxon>Spermatophyta</taxon>
        <taxon>Magnoliopsida</taxon>
        <taxon>Liliopsida</taxon>
        <taxon>Poales</taxon>
        <taxon>Poaceae</taxon>
        <taxon>PACMAD clade</taxon>
        <taxon>Panicoideae</taxon>
        <taxon>Panicodae</taxon>
        <taxon>Paniceae</taxon>
        <taxon>Panicinae</taxon>
        <taxon>Panicum</taxon>
        <taxon>Panicum sect. Hiantes</taxon>
    </lineage>
</organism>
<keyword evidence="2" id="KW-0479">Metal-binding</keyword>
<name>A0A8T0SM15_PANVG</name>
<dbReference type="PANTHER" id="PTHR20854">
    <property type="entry name" value="INOSITOL MONOPHOSPHATASE"/>
    <property type="match status" value="1"/>
</dbReference>
<dbReference type="AlphaFoldDB" id="A0A8T0SM15"/>
<evidence type="ECO:0000313" key="4">
    <source>
        <dbReference type="Proteomes" id="UP000823388"/>
    </source>
</evidence>
<evidence type="ECO:0000313" key="3">
    <source>
        <dbReference type="EMBL" id="KAG2598165.1"/>
    </source>
</evidence>
<dbReference type="GO" id="GO:0046872">
    <property type="term" value="F:metal ion binding"/>
    <property type="evidence" value="ECO:0007669"/>
    <property type="project" value="UniProtKB-KW"/>
</dbReference>
<feature type="binding site" evidence="2">
    <location>
        <position position="187"/>
    </location>
    <ligand>
        <name>Mg(2+)</name>
        <dbReference type="ChEBI" id="CHEBI:18420"/>
        <label>1</label>
        <note>catalytic</note>
    </ligand>
</feature>
<sequence>MQTCTVAARRAPIDGSCMHLRAYPTSYRTKHVDHAAQTEAGRPADSIVRAAERQRQQPPQARSSSTRRYIFVSCVGGLRVPLLFVQGSNSEVRELEIQGQLELNSVKQLPRPPSVRQNASVIMEAVNKPRNIQYKGVADLVTYTDKLSESAIFEVVIKNFKDHLILGEEGGLIGDFQLEYLWCIDPLGNIKYMPCYSSILFSSPFLTQLSQNEQIKEFERYTWAHSEE</sequence>
<gene>
    <name evidence="3" type="ORF">PVAP13_5KG505007</name>
</gene>
<comment type="similarity">
    <text evidence="1">Belongs to the inositol monophosphatase superfamily.</text>
</comment>
<keyword evidence="2" id="KW-0460">Magnesium</keyword>
<evidence type="ECO:0000256" key="1">
    <source>
        <dbReference type="ARBA" id="ARBA00009759"/>
    </source>
</evidence>
<feature type="binding site" evidence="2">
    <location>
        <position position="185"/>
    </location>
    <ligand>
        <name>Mg(2+)</name>
        <dbReference type="ChEBI" id="CHEBI:18420"/>
        <label>1</label>
        <note>catalytic</note>
    </ligand>
</feature>
<proteinExistence type="inferred from homology"/>
<comment type="caution">
    <text evidence="3">The sequence shown here is derived from an EMBL/GenBank/DDBJ whole genome shotgun (WGS) entry which is preliminary data.</text>
</comment>
<dbReference type="Gene3D" id="3.30.540.10">
    <property type="entry name" value="Fructose-1,6-Bisphosphatase, subunit A, domain 1"/>
    <property type="match status" value="1"/>
</dbReference>
<dbReference type="SUPFAM" id="SSF56655">
    <property type="entry name" value="Carbohydrate phosphatase"/>
    <property type="match status" value="1"/>
</dbReference>
<dbReference type="GO" id="GO:0008934">
    <property type="term" value="F:inositol monophosphate 1-phosphatase activity"/>
    <property type="evidence" value="ECO:0007669"/>
    <property type="project" value="TreeGrafter"/>
</dbReference>
<feature type="binding site" evidence="2">
    <location>
        <position position="168"/>
    </location>
    <ligand>
        <name>Mg(2+)</name>
        <dbReference type="ChEBI" id="CHEBI:18420"/>
        <label>1</label>
        <note>catalytic</note>
    </ligand>
</feature>
<protein>
    <submittedName>
        <fullName evidence="3">Uncharacterized protein</fullName>
    </submittedName>
</protein>
<evidence type="ECO:0000256" key="2">
    <source>
        <dbReference type="PIRSR" id="PIRSR600760-2"/>
    </source>
</evidence>
<keyword evidence="4" id="KW-1185">Reference proteome</keyword>
<dbReference type="Pfam" id="PF00459">
    <property type="entry name" value="Inositol_P"/>
    <property type="match status" value="1"/>
</dbReference>
<comment type="cofactor">
    <cofactor evidence="2">
        <name>Mg(2+)</name>
        <dbReference type="ChEBI" id="CHEBI:18420"/>
    </cofactor>
</comment>
<dbReference type="EMBL" id="CM029045">
    <property type="protein sequence ID" value="KAG2598165.1"/>
    <property type="molecule type" value="Genomic_DNA"/>
</dbReference>
<dbReference type="GO" id="GO:0006020">
    <property type="term" value="P:inositol metabolic process"/>
    <property type="evidence" value="ECO:0007669"/>
    <property type="project" value="TreeGrafter"/>
</dbReference>
<dbReference type="PANTHER" id="PTHR20854:SF17">
    <property type="entry name" value="PHOSPHATASE IMPL1, CHLOROPLASTIC"/>
    <property type="match status" value="1"/>
</dbReference>
<dbReference type="GO" id="GO:0007165">
    <property type="term" value="P:signal transduction"/>
    <property type="evidence" value="ECO:0007669"/>
    <property type="project" value="TreeGrafter"/>
</dbReference>
<reference evidence="3 4" key="1">
    <citation type="submission" date="2020-05" db="EMBL/GenBank/DDBJ databases">
        <title>WGS assembly of Panicum virgatum.</title>
        <authorList>
            <person name="Lovell J.T."/>
            <person name="Jenkins J."/>
            <person name="Shu S."/>
            <person name="Juenger T.E."/>
            <person name="Schmutz J."/>
        </authorList>
    </citation>
    <scope>NUCLEOTIDE SEQUENCE [LARGE SCALE GENOMIC DNA]</scope>
    <source>
        <strain evidence="4">cv. AP13</strain>
    </source>
</reference>
<dbReference type="InterPro" id="IPR000760">
    <property type="entry name" value="Inositol_monophosphatase-like"/>
</dbReference>
<dbReference type="Proteomes" id="UP000823388">
    <property type="component" value="Chromosome 5K"/>
</dbReference>